<dbReference type="Pfam" id="PF03466">
    <property type="entry name" value="LysR_substrate"/>
    <property type="match status" value="1"/>
</dbReference>
<keyword evidence="2" id="KW-0805">Transcription regulation</keyword>
<proteinExistence type="inferred from homology"/>
<dbReference type="PROSITE" id="PS50931">
    <property type="entry name" value="HTH_LYSR"/>
    <property type="match status" value="1"/>
</dbReference>
<dbReference type="InterPro" id="IPR036388">
    <property type="entry name" value="WH-like_DNA-bd_sf"/>
</dbReference>
<accession>A0A3P4AXT3</accession>
<reference evidence="6 7" key="1">
    <citation type="submission" date="2018-10" db="EMBL/GenBank/DDBJ databases">
        <authorList>
            <person name="Criscuolo A."/>
        </authorList>
    </citation>
    <scope>NUCLEOTIDE SEQUENCE [LARGE SCALE GENOMIC DNA]</scope>
    <source>
        <strain evidence="6">DnA1</strain>
    </source>
</reference>
<dbReference type="Gene3D" id="3.40.190.290">
    <property type="match status" value="1"/>
</dbReference>
<sequence>MTFDIRQLTAFLAVVQHGTLGRAAQTLNITQPALSRTIRRLEEHVGAPLFERYATGMVLTGFGQALLPHATLLQREAEQATEEIHALRGLARGTIRVGAVASAVSRVLPQAIARVLARWPNLQVHIVEGVGDLLTDALLNYDIDLAVGVSMPDSPDICMIPDCEWRDASHILAACSHPLRSQARLRLGDTLAHKWVLPPRGTAPFDEVTHLFSSHGLPMPDVAIETRSIISIKSMVVHAGFLSWMPLPMYEAERQAGLADTLPVPGVGLARRLMVFRRRQGLLPQPAAKLLEALKAEVAEGMPG</sequence>
<dbReference type="PANTHER" id="PTHR30419">
    <property type="entry name" value="HTH-TYPE TRANSCRIPTIONAL REGULATOR YBHD"/>
    <property type="match status" value="1"/>
</dbReference>
<dbReference type="InterPro" id="IPR050950">
    <property type="entry name" value="HTH-type_LysR_regulators"/>
</dbReference>
<dbReference type="RefSeq" id="WP_124077828.1">
    <property type="nucleotide sequence ID" value="NZ_UWPJ01000006.1"/>
</dbReference>
<dbReference type="AlphaFoldDB" id="A0A3P4AXT3"/>
<protein>
    <submittedName>
        <fullName evidence="6">HTH-type transcriptional regulator CynR</fullName>
    </submittedName>
</protein>
<evidence type="ECO:0000313" key="7">
    <source>
        <dbReference type="Proteomes" id="UP000277294"/>
    </source>
</evidence>
<dbReference type="InterPro" id="IPR000847">
    <property type="entry name" value="LysR_HTH_N"/>
</dbReference>
<dbReference type="Proteomes" id="UP000277294">
    <property type="component" value="Unassembled WGS sequence"/>
</dbReference>
<dbReference type="OrthoDB" id="8437302at2"/>
<evidence type="ECO:0000313" key="6">
    <source>
        <dbReference type="EMBL" id="VCU68592.1"/>
    </source>
</evidence>
<keyword evidence="4" id="KW-0804">Transcription</keyword>
<comment type="similarity">
    <text evidence="1">Belongs to the LysR transcriptional regulatory family.</text>
</comment>
<dbReference type="PANTHER" id="PTHR30419:SF8">
    <property type="entry name" value="NITROGEN ASSIMILATION TRANSCRIPTIONAL ACTIVATOR-RELATED"/>
    <property type="match status" value="1"/>
</dbReference>
<dbReference type="Pfam" id="PF00126">
    <property type="entry name" value="HTH_1"/>
    <property type="match status" value="1"/>
</dbReference>
<dbReference type="Gene3D" id="1.10.10.10">
    <property type="entry name" value="Winged helix-like DNA-binding domain superfamily/Winged helix DNA-binding domain"/>
    <property type="match status" value="1"/>
</dbReference>
<feature type="domain" description="HTH lysR-type" evidence="5">
    <location>
        <begin position="3"/>
        <end position="60"/>
    </location>
</feature>
<dbReference type="SUPFAM" id="SSF46785">
    <property type="entry name" value="Winged helix' DNA-binding domain"/>
    <property type="match status" value="1"/>
</dbReference>
<organism evidence="6 7">
    <name type="scientific">Pigmentiphaga humi</name>
    <dbReference type="NCBI Taxonomy" id="2478468"/>
    <lineage>
        <taxon>Bacteria</taxon>
        <taxon>Pseudomonadati</taxon>
        <taxon>Pseudomonadota</taxon>
        <taxon>Betaproteobacteria</taxon>
        <taxon>Burkholderiales</taxon>
        <taxon>Alcaligenaceae</taxon>
        <taxon>Pigmentiphaga</taxon>
    </lineage>
</organism>
<evidence type="ECO:0000256" key="1">
    <source>
        <dbReference type="ARBA" id="ARBA00009437"/>
    </source>
</evidence>
<dbReference type="GO" id="GO:0003677">
    <property type="term" value="F:DNA binding"/>
    <property type="evidence" value="ECO:0007669"/>
    <property type="project" value="UniProtKB-KW"/>
</dbReference>
<dbReference type="SUPFAM" id="SSF53850">
    <property type="entry name" value="Periplasmic binding protein-like II"/>
    <property type="match status" value="1"/>
</dbReference>
<dbReference type="PRINTS" id="PR00039">
    <property type="entry name" value="HTHLYSR"/>
</dbReference>
<dbReference type="InterPro" id="IPR036390">
    <property type="entry name" value="WH_DNA-bd_sf"/>
</dbReference>
<name>A0A3P4AXT3_9BURK</name>
<gene>
    <name evidence="6" type="primary">cynR_10</name>
    <name evidence="6" type="ORF">PIGHUM_00649</name>
</gene>
<evidence type="ECO:0000256" key="2">
    <source>
        <dbReference type="ARBA" id="ARBA00023015"/>
    </source>
</evidence>
<dbReference type="GO" id="GO:0003700">
    <property type="term" value="F:DNA-binding transcription factor activity"/>
    <property type="evidence" value="ECO:0007669"/>
    <property type="project" value="InterPro"/>
</dbReference>
<evidence type="ECO:0000256" key="3">
    <source>
        <dbReference type="ARBA" id="ARBA00023125"/>
    </source>
</evidence>
<dbReference type="FunFam" id="1.10.10.10:FF:000001">
    <property type="entry name" value="LysR family transcriptional regulator"/>
    <property type="match status" value="1"/>
</dbReference>
<evidence type="ECO:0000256" key="4">
    <source>
        <dbReference type="ARBA" id="ARBA00023163"/>
    </source>
</evidence>
<dbReference type="GO" id="GO:0005829">
    <property type="term" value="C:cytosol"/>
    <property type="evidence" value="ECO:0007669"/>
    <property type="project" value="TreeGrafter"/>
</dbReference>
<keyword evidence="3" id="KW-0238">DNA-binding</keyword>
<dbReference type="EMBL" id="UWPJ01000006">
    <property type="protein sequence ID" value="VCU68592.1"/>
    <property type="molecule type" value="Genomic_DNA"/>
</dbReference>
<dbReference type="InterPro" id="IPR005119">
    <property type="entry name" value="LysR_subst-bd"/>
</dbReference>
<keyword evidence="7" id="KW-1185">Reference proteome</keyword>
<evidence type="ECO:0000259" key="5">
    <source>
        <dbReference type="PROSITE" id="PS50931"/>
    </source>
</evidence>